<organism evidence="2">
    <name type="scientific">Mycobacterium riyadhense</name>
    <dbReference type="NCBI Taxonomy" id="486698"/>
    <lineage>
        <taxon>Bacteria</taxon>
        <taxon>Bacillati</taxon>
        <taxon>Actinomycetota</taxon>
        <taxon>Actinomycetes</taxon>
        <taxon>Mycobacteriales</taxon>
        <taxon>Mycobacteriaceae</taxon>
        <taxon>Mycobacterium</taxon>
    </lineage>
</organism>
<sequence>MALQRARTRPPAVLGVAENLPLADGAVDAAMAVMTINHWADVQRGLAELVRVASKRVVLLTTDMDVAAEMWLLRDYLPGVVERNRREFPTIARIEATLNAPTRVVTVPVPADCTDGFTLSFWSRPEAVFDPAARAATSEFARMDPTAETEAVERLARDLEAGIWDRANGHLRTCPVLDVGLRLLVAEMTPS</sequence>
<dbReference type="InterPro" id="IPR029063">
    <property type="entry name" value="SAM-dependent_MTases_sf"/>
</dbReference>
<evidence type="ECO:0000259" key="1">
    <source>
        <dbReference type="Pfam" id="PF08241"/>
    </source>
</evidence>
<dbReference type="EMBL" id="LR589206">
    <property type="protein sequence ID" value="VTP04579.1"/>
    <property type="molecule type" value="Genomic_DNA"/>
</dbReference>
<evidence type="ECO:0000313" key="2">
    <source>
        <dbReference type="EMBL" id="VTP04579.1"/>
    </source>
</evidence>
<dbReference type="GO" id="GO:0008757">
    <property type="term" value="F:S-adenosylmethionine-dependent methyltransferase activity"/>
    <property type="evidence" value="ECO:0007669"/>
    <property type="project" value="InterPro"/>
</dbReference>
<proteinExistence type="predicted"/>
<protein>
    <recommendedName>
        <fullName evidence="1">Methyltransferase type 11 domain-containing protein</fullName>
    </recommendedName>
</protein>
<dbReference type="InterPro" id="IPR013216">
    <property type="entry name" value="Methyltransf_11"/>
</dbReference>
<dbReference type="Gene3D" id="3.40.50.150">
    <property type="entry name" value="Vaccinia Virus protein VP39"/>
    <property type="match status" value="1"/>
</dbReference>
<dbReference type="AlphaFoldDB" id="A0A653F4U2"/>
<dbReference type="SUPFAM" id="SSF53335">
    <property type="entry name" value="S-adenosyl-L-methionine-dependent methyltransferases"/>
    <property type="match status" value="1"/>
</dbReference>
<feature type="domain" description="Methyltransferase type 11" evidence="1">
    <location>
        <begin position="6"/>
        <end position="56"/>
    </location>
</feature>
<dbReference type="RefSeq" id="WP_204805973.1">
    <property type="nucleotide sequence ID" value="NZ_CAJMWM010000005.1"/>
</dbReference>
<reference evidence="2" key="1">
    <citation type="submission" date="2019-05" db="EMBL/GenBank/DDBJ databases">
        <authorList>
            <person name="Naeem R."/>
            <person name="Antony C."/>
            <person name="Guan Q."/>
        </authorList>
    </citation>
    <scope>NUCLEOTIDE SEQUENCE</scope>
    <source>
        <strain evidence="2">2</strain>
    </source>
</reference>
<dbReference type="Pfam" id="PF08241">
    <property type="entry name" value="Methyltransf_11"/>
    <property type="match status" value="1"/>
</dbReference>
<gene>
    <name evidence="2" type="ORF">BIN_B_05598</name>
</gene>
<name>A0A653F4U2_9MYCO</name>
<accession>A0A653F4U2</accession>